<gene>
    <name evidence="3" type="ORF">S03H2_51224</name>
</gene>
<evidence type="ECO:0000259" key="2">
    <source>
        <dbReference type="PROSITE" id="PS50850"/>
    </source>
</evidence>
<comment type="caution">
    <text evidence="3">The sequence shown here is derived from an EMBL/GenBank/DDBJ whole genome shotgun (WGS) entry which is preliminary data.</text>
</comment>
<dbReference type="PROSITE" id="PS50850">
    <property type="entry name" value="MFS"/>
    <property type="match status" value="1"/>
</dbReference>
<reference evidence="3" key="1">
    <citation type="journal article" date="2014" name="Front. Microbiol.">
        <title>High frequency of phylogenetically diverse reductive dehalogenase-homologous genes in deep subseafloor sedimentary metagenomes.</title>
        <authorList>
            <person name="Kawai M."/>
            <person name="Futagami T."/>
            <person name="Toyoda A."/>
            <person name="Takaki Y."/>
            <person name="Nishi S."/>
            <person name="Hori S."/>
            <person name="Arai W."/>
            <person name="Tsubouchi T."/>
            <person name="Morono Y."/>
            <person name="Uchiyama I."/>
            <person name="Ito T."/>
            <person name="Fujiyama A."/>
            <person name="Inagaki F."/>
            <person name="Takami H."/>
        </authorList>
    </citation>
    <scope>NUCLEOTIDE SEQUENCE</scope>
    <source>
        <strain evidence="3">Expedition CK06-06</strain>
    </source>
</reference>
<evidence type="ECO:0000313" key="3">
    <source>
        <dbReference type="EMBL" id="GAH71609.1"/>
    </source>
</evidence>
<dbReference type="SUPFAM" id="SSF103473">
    <property type="entry name" value="MFS general substrate transporter"/>
    <property type="match status" value="1"/>
</dbReference>
<keyword evidence="1" id="KW-0812">Transmembrane</keyword>
<name>X1IZU5_9ZZZZ</name>
<keyword evidence="1" id="KW-1133">Transmembrane helix</keyword>
<dbReference type="AlphaFoldDB" id="X1IZU5"/>
<evidence type="ECO:0000256" key="1">
    <source>
        <dbReference type="SAM" id="Phobius"/>
    </source>
</evidence>
<dbReference type="GO" id="GO:0022857">
    <property type="term" value="F:transmembrane transporter activity"/>
    <property type="evidence" value="ECO:0007669"/>
    <property type="project" value="InterPro"/>
</dbReference>
<sequence length="95" mass="9800">EVPLPMIGMALLGLGHGLIFPSSAGMVKEKTKGSESGVATGTFYALIVAGVAIGGPVSGFTLQVFNPQFTLALGIIVPLIIAVVLLALFKYLKKE</sequence>
<proteinExistence type="predicted"/>
<dbReference type="Gene3D" id="1.20.1250.20">
    <property type="entry name" value="MFS general substrate transporter like domains"/>
    <property type="match status" value="1"/>
</dbReference>
<dbReference type="Pfam" id="PF07690">
    <property type="entry name" value="MFS_1"/>
    <property type="match status" value="1"/>
</dbReference>
<dbReference type="InterPro" id="IPR036259">
    <property type="entry name" value="MFS_trans_sf"/>
</dbReference>
<organism evidence="3">
    <name type="scientific">marine sediment metagenome</name>
    <dbReference type="NCBI Taxonomy" id="412755"/>
    <lineage>
        <taxon>unclassified sequences</taxon>
        <taxon>metagenomes</taxon>
        <taxon>ecological metagenomes</taxon>
    </lineage>
</organism>
<feature type="transmembrane region" description="Helical" evidence="1">
    <location>
        <begin position="6"/>
        <end position="26"/>
    </location>
</feature>
<dbReference type="InterPro" id="IPR011701">
    <property type="entry name" value="MFS"/>
</dbReference>
<feature type="domain" description="Major facilitator superfamily (MFS) profile" evidence="2">
    <location>
        <begin position="1"/>
        <end position="95"/>
    </location>
</feature>
<feature type="transmembrane region" description="Helical" evidence="1">
    <location>
        <begin position="69"/>
        <end position="89"/>
    </location>
</feature>
<dbReference type="EMBL" id="BARU01032484">
    <property type="protein sequence ID" value="GAH71609.1"/>
    <property type="molecule type" value="Genomic_DNA"/>
</dbReference>
<accession>X1IZU5</accession>
<protein>
    <recommendedName>
        <fullName evidence="2">Major facilitator superfamily (MFS) profile domain-containing protein</fullName>
    </recommendedName>
</protein>
<dbReference type="InterPro" id="IPR020846">
    <property type="entry name" value="MFS_dom"/>
</dbReference>
<feature type="non-terminal residue" evidence="3">
    <location>
        <position position="1"/>
    </location>
</feature>
<feature type="transmembrane region" description="Helical" evidence="1">
    <location>
        <begin position="38"/>
        <end position="57"/>
    </location>
</feature>
<keyword evidence="1" id="KW-0472">Membrane</keyword>